<feature type="compositionally biased region" description="Gly residues" evidence="10">
    <location>
        <begin position="355"/>
        <end position="378"/>
    </location>
</feature>
<dbReference type="GO" id="GO:0008270">
    <property type="term" value="F:zinc ion binding"/>
    <property type="evidence" value="ECO:0007669"/>
    <property type="project" value="UniProtKB-KW"/>
</dbReference>
<dbReference type="FunFam" id="3.30.70.330:FF:000246">
    <property type="entry name" value="TATA-binding protein-associated factor 2N isoform X1"/>
    <property type="match status" value="1"/>
</dbReference>
<dbReference type="SUPFAM" id="SSF90209">
    <property type="entry name" value="Ran binding protein zinc finger-like"/>
    <property type="match status" value="1"/>
</dbReference>
<keyword evidence="4 9" id="KW-0863">Zinc-finger</keyword>
<evidence type="ECO:0000256" key="2">
    <source>
        <dbReference type="ARBA" id="ARBA00008448"/>
    </source>
</evidence>
<dbReference type="Proteomes" id="UP000264840">
    <property type="component" value="Unplaced"/>
</dbReference>
<dbReference type="InterPro" id="IPR000504">
    <property type="entry name" value="RRM_dom"/>
</dbReference>
<feature type="region of interest" description="Disordered" evidence="10">
    <location>
        <begin position="352"/>
        <end position="381"/>
    </location>
</feature>
<dbReference type="Pfam" id="PF00076">
    <property type="entry name" value="RRM_1"/>
    <property type="match status" value="1"/>
</dbReference>
<evidence type="ECO:0000256" key="4">
    <source>
        <dbReference type="ARBA" id="ARBA00022771"/>
    </source>
</evidence>
<dbReference type="InterPro" id="IPR036443">
    <property type="entry name" value="Znf_RanBP2_sf"/>
</dbReference>
<dbReference type="InterPro" id="IPR034870">
    <property type="entry name" value="TET_fam"/>
</dbReference>
<reference evidence="13" key="2">
    <citation type="submission" date="2025-09" db="UniProtKB">
        <authorList>
            <consortium name="Ensembl"/>
        </authorList>
    </citation>
    <scope>IDENTIFICATION</scope>
</reference>
<keyword evidence="6 8" id="KW-0694">RNA-binding</keyword>
<evidence type="ECO:0000256" key="6">
    <source>
        <dbReference type="ARBA" id="ARBA00022884"/>
    </source>
</evidence>
<dbReference type="Ensembl" id="ENSHBUT00000032949.1">
    <property type="protein sequence ID" value="ENSHBUP00000030272.1"/>
    <property type="gene ID" value="ENSHBUG00000015178.1"/>
</dbReference>
<dbReference type="AlphaFoldDB" id="A0A3Q2WVA2"/>
<dbReference type="SMART" id="SM00547">
    <property type="entry name" value="ZnF_RBZ"/>
    <property type="match status" value="1"/>
</dbReference>
<evidence type="ECO:0000259" key="11">
    <source>
        <dbReference type="PROSITE" id="PS50102"/>
    </source>
</evidence>
<keyword evidence="14" id="KW-1185">Reference proteome</keyword>
<dbReference type="InterPro" id="IPR012677">
    <property type="entry name" value="Nucleotide-bd_a/b_plait_sf"/>
</dbReference>
<dbReference type="GO" id="GO:0006355">
    <property type="term" value="P:regulation of DNA-templated transcription"/>
    <property type="evidence" value="ECO:0007669"/>
    <property type="project" value="InterPro"/>
</dbReference>
<comment type="similarity">
    <text evidence="2">Belongs to the RRM TET family.</text>
</comment>
<name>A0A3Q2WVA2_HAPBU</name>
<dbReference type="SMART" id="SM00360">
    <property type="entry name" value="RRM"/>
    <property type="match status" value="1"/>
</dbReference>
<evidence type="ECO:0000313" key="14">
    <source>
        <dbReference type="Proteomes" id="UP000264840"/>
    </source>
</evidence>
<dbReference type="OMA" id="PMEDRIM"/>
<feature type="compositionally biased region" description="Basic and acidic residues" evidence="10">
    <location>
        <begin position="467"/>
        <end position="480"/>
    </location>
</feature>
<evidence type="ECO:0000256" key="7">
    <source>
        <dbReference type="ARBA" id="ARBA00023242"/>
    </source>
</evidence>
<evidence type="ECO:0000259" key="12">
    <source>
        <dbReference type="PROSITE" id="PS50199"/>
    </source>
</evidence>
<reference evidence="13" key="1">
    <citation type="submission" date="2025-08" db="UniProtKB">
        <authorList>
            <consortium name="Ensembl"/>
        </authorList>
    </citation>
    <scope>IDENTIFICATION</scope>
</reference>
<dbReference type="STRING" id="8153.ENSHBUP00000030272"/>
<evidence type="ECO:0000313" key="13">
    <source>
        <dbReference type="Ensembl" id="ENSHBUP00000030272.1"/>
    </source>
</evidence>
<dbReference type="PROSITE" id="PS50102">
    <property type="entry name" value="RRM"/>
    <property type="match status" value="1"/>
</dbReference>
<keyword evidence="3" id="KW-0479">Metal-binding</keyword>
<proteinExistence type="inferred from homology"/>
<dbReference type="Pfam" id="PF00641">
    <property type="entry name" value="Zn_ribbon_RanBP"/>
    <property type="match status" value="1"/>
</dbReference>
<feature type="domain" description="RanBP2-type" evidence="12">
    <location>
        <begin position="383"/>
        <end position="414"/>
    </location>
</feature>
<evidence type="ECO:0000256" key="5">
    <source>
        <dbReference type="ARBA" id="ARBA00022833"/>
    </source>
</evidence>
<evidence type="ECO:0000256" key="8">
    <source>
        <dbReference type="PROSITE-ProRule" id="PRU00176"/>
    </source>
</evidence>
<accession>A0A3Q2WVA2</accession>
<keyword evidence="7" id="KW-0539">Nucleus</keyword>
<dbReference type="SUPFAM" id="SSF54928">
    <property type="entry name" value="RNA-binding domain, RBD"/>
    <property type="match status" value="1"/>
</dbReference>
<feature type="domain" description="RRM" evidence="11">
    <location>
        <begin position="262"/>
        <end position="348"/>
    </location>
</feature>
<sequence length="480" mass="50806">MQKLLHLAQIRSGVFGSALFVAHFQAEVLISHDENQNSSAFKLHIYKEYTQWPLTQATVARKAMAHIVEVSKAGRVMDKEIVAAPMEDRIMVALDSKKIMASLSNRAIITMDKSPLDMVTSPPMDSKDLGLMDSKAPTVVRVKVETVMDRDRAAVLVVVADTVARVVAAVDMEAKGKEEVAAVDMDDGMKVVMVVVRVGGLGVTMETVQKEGATEAEAVAAAAMTAVVDMIVAEEADLLVWGSRDYGSRDEPAGEQDNSDNNTIFVQGLGEDVTVQEVGDFFKQIGIIKVNKKTGQPMINIYSDKATGRPKGEATVSFDDPPSAKAAIDWFDGKDFNGKPIKVSFATRRAEFTQRGGGGGGGSRGGRGGFRGRGGGGPNFDIKGGDWPCPNSSCGNMNFARRQECNKCGAPKPGDGGFGGGDRGGRGGYGGDRGGGFRGRGSFRGGDRGGFGGGGGGFGGGGYKMGGRGDRRDDRRDRPY</sequence>
<dbReference type="GeneTree" id="ENSGT00940000166275"/>
<feature type="compositionally biased region" description="Gly residues" evidence="10">
    <location>
        <begin position="414"/>
        <end position="466"/>
    </location>
</feature>
<organism evidence="13 14">
    <name type="scientific">Haplochromis burtoni</name>
    <name type="common">Burton's mouthbrooder</name>
    <name type="synonym">Chromis burtoni</name>
    <dbReference type="NCBI Taxonomy" id="8153"/>
    <lineage>
        <taxon>Eukaryota</taxon>
        <taxon>Metazoa</taxon>
        <taxon>Chordata</taxon>
        <taxon>Craniata</taxon>
        <taxon>Vertebrata</taxon>
        <taxon>Euteleostomi</taxon>
        <taxon>Actinopterygii</taxon>
        <taxon>Neopterygii</taxon>
        <taxon>Teleostei</taxon>
        <taxon>Neoteleostei</taxon>
        <taxon>Acanthomorphata</taxon>
        <taxon>Ovalentaria</taxon>
        <taxon>Cichlomorphae</taxon>
        <taxon>Cichliformes</taxon>
        <taxon>Cichlidae</taxon>
        <taxon>African cichlids</taxon>
        <taxon>Pseudocrenilabrinae</taxon>
        <taxon>Haplochromini</taxon>
        <taxon>Haplochromis</taxon>
    </lineage>
</organism>
<dbReference type="InterPro" id="IPR035979">
    <property type="entry name" value="RBD_domain_sf"/>
</dbReference>
<evidence type="ECO:0000256" key="3">
    <source>
        <dbReference type="ARBA" id="ARBA00022723"/>
    </source>
</evidence>
<dbReference type="GO" id="GO:0003723">
    <property type="term" value="F:RNA binding"/>
    <property type="evidence" value="ECO:0007669"/>
    <property type="project" value="UniProtKB-UniRule"/>
</dbReference>
<dbReference type="Gene3D" id="3.30.70.330">
    <property type="match status" value="1"/>
</dbReference>
<protein>
    <submittedName>
        <fullName evidence="13">TAF15 RNA polymerase II, TATA box binding protein (TBP)-associated factor</fullName>
    </submittedName>
</protein>
<dbReference type="PROSITE" id="PS50199">
    <property type="entry name" value="ZF_RANBP2_2"/>
    <property type="match status" value="1"/>
</dbReference>
<dbReference type="PROSITE" id="PS01358">
    <property type="entry name" value="ZF_RANBP2_1"/>
    <property type="match status" value="1"/>
</dbReference>
<dbReference type="CDD" id="cd12535">
    <property type="entry name" value="RRM_FUS_TAF15"/>
    <property type="match status" value="1"/>
</dbReference>
<dbReference type="PANTHER" id="PTHR23238">
    <property type="entry name" value="RNA BINDING PROTEIN"/>
    <property type="match status" value="1"/>
</dbReference>
<feature type="region of interest" description="Disordered" evidence="10">
    <location>
        <begin position="411"/>
        <end position="480"/>
    </location>
</feature>
<evidence type="ECO:0000256" key="10">
    <source>
        <dbReference type="SAM" id="MobiDB-lite"/>
    </source>
</evidence>
<keyword evidence="5" id="KW-0862">Zinc</keyword>
<dbReference type="FunFam" id="4.10.1060.10:FF:000008">
    <property type="entry name" value="TATA-binding protein-associated factor 2N isoform X1"/>
    <property type="match status" value="1"/>
</dbReference>
<evidence type="ECO:0000256" key="1">
    <source>
        <dbReference type="ARBA" id="ARBA00004123"/>
    </source>
</evidence>
<comment type="subcellular location">
    <subcellularLocation>
        <location evidence="1">Nucleus</location>
    </subcellularLocation>
</comment>
<dbReference type="Gene3D" id="4.10.1060.10">
    <property type="entry name" value="Zinc finger, RanBP2-type"/>
    <property type="match status" value="1"/>
</dbReference>
<dbReference type="InterPro" id="IPR001876">
    <property type="entry name" value="Znf_RanBP2"/>
</dbReference>
<dbReference type="GO" id="GO:0005634">
    <property type="term" value="C:nucleus"/>
    <property type="evidence" value="ECO:0007669"/>
    <property type="project" value="UniProtKB-SubCell"/>
</dbReference>
<evidence type="ECO:0000256" key="9">
    <source>
        <dbReference type="PROSITE-ProRule" id="PRU00322"/>
    </source>
</evidence>